<organism evidence="1 2">
    <name type="scientific">Streptomyces plumbiresistens</name>
    <dbReference type="NCBI Taxonomy" id="511811"/>
    <lineage>
        <taxon>Bacteria</taxon>
        <taxon>Bacillati</taxon>
        <taxon>Actinomycetota</taxon>
        <taxon>Actinomycetes</taxon>
        <taxon>Kitasatosporales</taxon>
        <taxon>Streptomycetaceae</taxon>
        <taxon>Streptomyces</taxon>
    </lineage>
</organism>
<name>A0ABP7RHC9_9ACTN</name>
<gene>
    <name evidence="1" type="ORF">GCM10022232_38370</name>
</gene>
<dbReference type="EMBL" id="BAAAZX010000010">
    <property type="protein sequence ID" value="GAA3997572.1"/>
    <property type="molecule type" value="Genomic_DNA"/>
</dbReference>
<keyword evidence="2" id="KW-1185">Reference proteome</keyword>
<dbReference type="Proteomes" id="UP001500456">
    <property type="component" value="Unassembled WGS sequence"/>
</dbReference>
<proteinExistence type="predicted"/>
<accession>A0ABP7RHC9</accession>
<evidence type="ECO:0008006" key="3">
    <source>
        <dbReference type="Google" id="ProtNLM"/>
    </source>
</evidence>
<comment type="caution">
    <text evidence="1">The sequence shown here is derived from an EMBL/GenBank/DDBJ whole genome shotgun (WGS) entry which is preliminary data.</text>
</comment>
<protein>
    <recommendedName>
        <fullName evidence="3">Secreted protein</fullName>
    </recommendedName>
</protein>
<sequence>MLAAVGVVAGVLTGRPAFDTVNGCGFPVDRYPSATARDWVDHADVVIVGRAVRERESGRRELAAGAYLYQLERTVELTRESLPFTSPARSHPNVGAAVDYIAPGWKILRSDGSTRVDDLVGDAPRVVPGHTYILALRWQDDRWVALGEGAVVPFDDQVVGRGEWCGDVLDTDGFAEGERISRRDDHSLEKALIGRGEDALTRELDRAARQKSSD</sequence>
<evidence type="ECO:0000313" key="1">
    <source>
        <dbReference type="EMBL" id="GAA3997572.1"/>
    </source>
</evidence>
<reference evidence="2" key="1">
    <citation type="journal article" date="2019" name="Int. J. Syst. Evol. Microbiol.">
        <title>The Global Catalogue of Microorganisms (GCM) 10K type strain sequencing project: providing services to taxonomists for standard genome sequencing and annotation.</title>
        <authorList>
            <consortium name="The Broad Institute Genomics Platform"/>
            <consortium name="The Broad Institute Genome Sequencing Center for Infectious Disease"/>
            <person name="Wu L."/>
            <person name="Ma J."/>
        </authorList>
    </citation>
    <scope>NUCLEOTIDE SEQUENCE [LARGE SCALE GENOMIC DNA]</scope>
    <source>
        <strain evidence="2">JCM 16924</strain>
    </source>
</reference>
<evidence type="ECO:0000313" key="2">
    <source>
        <dbReference type="Proteomes" id="UP001500456"/>
    </source>
</evidence>